<dbReference type="AlphaFoldDB" id="T0BHV9"/>
<dbReference type="KEGG" id="aaco:K1I37_06960"/>
<proteinExistence type="predicted"/>
<evidence type="ECO:0000313" key="2">
    <source>
        <dbReference type="EMBL" id="UNO50207.1"/>
    </source>
</evidence>
<accession>T0BHV9</accession>
<feature type="region of interest" description="Disordered" evidence="1">
    <location>
        <begin position="27"/>
        <end position="55"/>
    </location>
</feature>
<name>T0BHV9_ALIAG</name>
<accession>A0A9E6ZIA9</accession>
<protein>
    <submittedName>
        <fullName evidence="2">Uncharacterized protein</fullName>
    </submittedName>
</protein>
<feature type="compositionally biased region" description="Basic and acidic residues" evidence="1">
    <location>
        <begin position="45"/>
        <end position="55"/>
    </location>
</feature>
<feature type="compositionally biased region" description="Basic and acidic residues" evidence="1">
    <location>
        <begin position="28"/>
        <end position="38"/>
    </location>
</feature>
<evidence type="ECO:0000313" key="3">
    <source>
        <dbReference type="Proteomes" id="UP000829401"/>
    </source>
</evidence>
<dbReference type="RefSeq" id="WP_021297563.1">
    <property type="nucleotide sequence ID" value="NZ_AURB01000156.1"/>
</dbReference>
<keyword evidence="3" id="KW-1185">Reference proteome</keyword>
<sequence length="55" mass="6590">MDDEKRQMDVFQVMRRFPQLQRLMTKAGRIDPHSDIQHARSQARKPVDNPDDIRD</sequence>
<reference evidence="3" key="1">
    <citation type="journal article" date="2022" name="G3 (Bethesda)">
        <title>Unveiling the complete genome sequence of Alicyclobacillus acidoterrestris DSM 3922T, a taint-producing strain.</title>
        <authorList>
            <person name="Leonardo I.C."/>
            <person name="Barreto Crespo M.T."/>
            <person name="Gaspar F.B."/>
        </authorList>
    </citation>
    <scope>NUCLEOTIDE SEQUENCE [LARGE SCALE GENOMIC DNA]</scope>
    <source>
        <strain evidence="3">DSM 3922</strain>
    </source>
</reference>
<organism evidence="2 3">
    <name type="scientific">Alicyclobacillus acidoterrestris (strain ATCC 49025 / DSM 3922 / CIP 106132 / NCIMB 13137 / GD3B)</name>
    <dbReference type="NCBI Taxonomy" id="1356854"/>
    <lineage>
        <taxon>Bacteria</taxon>
        <taxon>Bacillati</taxon>
        <taxon>Bacillota</taxon>
        <taxon>Bacilli</taxon>
        <taxon>Bacillales</taxon>
        <taxon>Alicyclobacillaceae</taxon>
        <taxon>Alicyclobacillus</taxon>
    </lineage>
</organism>
<evidence type="ECO:0000256" key="1">
    <source>
        <dbReference type="SAM" id="MobiDB-lite"/>
    </source>
</evidence>
<dbReference type="EMBL" id="CP080467">
    <property type="protein sequence ID" value="UNO50207.1"/>
    <property type="molecule type" value="Genomic_DNA"/>
</dbReference>
<dbReference type="Proteomes" id="UP000829401">
    <property type="component" value="Chromosome"/>
</dbReference>
<gene>
    <name evidence="2" type="ORF">K1I37_06960</name>
</gene>